<evidence type="ECO:0000256" key="16">
    <source>
        <dbReference type="RuleBase" id="RU003464"/>
    </source>
</evidence>
<evidence type="ECO:0000256" key="9">
    <source>
        <dbReference type="ARBA" id="ARBA00022679"/>
    </source>
</evidence>
<evidence type="ECO:0000256" key="5">
    <source>
        <dbReference type="ARBA" id="ARBA00012807"/>
    </source>
</evidence>
<keyword evidence="9 15" id="KW-0808">Transferase</keyword>
<dbReference type="HAMAP" id="MF_00605">
    <property type="entry name" value="TrmD"/>
    <property type="match status" value="1"/>
</dbReference>
<keyword evidence="19" id="KW-1185">Reference proteome</keyword>
<dbReference type="GO" id="GO:0052906">
    <property type="term" value="F:tRNA (guanine(37)-N1)-methyltransferase activity"/>
    <property type="evidence" value="ECO:0007669"/>
    <property type="project" value="UniProtKB-EC"/>
</dbReference>
<protein>
    <recommendedName>
        <fullName evidence="6 15">tRNA (guanine-N(1)-)-methyltransferase</fullName>
        <ecNumber evidence="5 15">2.1.1.228</ecNumber>
    </recommendedName>
    <alternativeName>
        <fullName evidence="12 15">M1G-methyltransferase</fullName>
    </alternativeName>
    <alternativeName>
        <fullName evidence="13 15">tRNA [GM37] methyltransferase</fullName>
    </alternativeName>
</protein>
<accession>A0ABY0IEE3</accession>
<dbReference type="SUPFAM" id="SSF75217">
    <property type="entry name" value="alpha/beta knot"/>
    <property type="match status" value="1"/>
</dbReference>
<dbReference type="Pfam" id="PF01746">
    <property type="entry name" value="tRNA_m1G_MT"/>
    <property type="match status" value="1"/>
</dbReference>
<evidence type="ECO:0000259" key="17">
    <source>
        <dbReference type="Pfam" id="PF01746"/>
    </source>
</evidence>
<dbReference type="NCBIfam" id="NF000648">
    <property type="entry name" value="PRK00026.1"/>
    <property type="match status" value="1"/>
</dbReference>
<sequence length="248" mass="28226">MLNSTFNVMNKIWVITLFPQFFDAFKSSGVIGKFLENEVEFETLYLGDFSPKSFKGVDSSPYGGGPGMVLRADVLEEAIKHILKTEKISKDELEIIYTSPRGTVFNNDNAKDLASSFQENRKQYVFICGRYEGIDERFIEQYVTRIYSLGDYVLSGGELAVMTITDAMLRFLPKALGNDQSAICDSFEDGLIEGPVYTRPSNFNGVKVPSVLTEGNHKLIDEFNQNKKLEFTKKYRPDLYKTYMRNKV</sequence>
<evidence type="ECO:0000256" key="2">
    <source>
        <dbReference type="ARBA" id="ARBA00004496"/>
    </source>
</evidence>
<comment type="subunit">
    <text evidence="4 15 16">Homodimer.</text>
</comment>
<evidence type="ECO:0000313" key="19">
    <source>
        <dbReference type="Proteomes" id="UP000443582"/>
    </source>
</evidence>
<dbReference type="Gene3D" id="1.10.1270.20">
    <property type="entry name" value="tRNA(m1g37)methyltransferase, domain 2"/>
    <property type="match status" value="1"/>
</dbReference>
<dbReference type="InterPro" id="IPR002649">
    <property type="entry name" value="tRNA_m1G_MeTrfase_TrmD"/>
</dbReference>
<comment type="caution">
    <text evidence="18">The sequence shown here is derived from an EMBL/GenBank/DDBJ whole genome shotgun (WGS) entry which is preliminary data.</text>
</comment>
<dbReference type="InterPro" id="IPR029028">
    <property type="entry name" value="Alpha/beta_knot_MTases"/>
</dbReference>
<dbReference type="InterPro" id="IPR023148">
    <property type="entry name" value="tRNA_m1G_MeTrfase_C_sf"/>
</dbReference>
<keyword evidence="11 15" id="KW-0819">tRNA processing</keyword>
<comment type="catalytic activity">
    <reaction evidence="14 15 16">
        <text>guanosine(37) in tRNA + S-adenosyl-L-methionine = N(1)-methylguanosine(37) in tRNA + S-adenosyl-L-homocysteine + H(+)</text>
        <dbReference type="Rhea" id="RHEA:36899"/>
        <dbReference type="Rhea" id="RHEA-COMP:10145"/>
        <dbReference type="Rhea" id="RHEA-COMP:10147"/>
        <dbReference type="ChEBI" id="CHEBI:15378"/>
        <dbReference type="ChEBI" id="CHEBI:57856"/>
        <dbReference type="ChEBI" id="CHEBI:59789"/>
        <dbReference type="ChEBI" id="CHEBI:73542"/>
        <dbReference type="ChEBI" id="CHEBI:74269"/>
        <dbReference type="EC" id="2.1.1.228"/>
    </reaction>
</comment>
<dbReference type="EC" id="2.1.1.228" evidence="5 15"/>
<comment type="similarity">
    <text evidence="3 15 16">Belongs to the RNA methyltransferase TrmD family.</text>
</comment>
<name>A0ABY0IEE3_9BACT</name>
<keyword evidence="7 15" id="KW-0963">Cytoplasm</keyword>
<dbReference type="Proteomes" id="UP000443582">
    <property type="component" value="Unassembled WGS sequence"/>
</dbReference>
<proteinExistence type="inferred from homology"/>
<comment type="function">
    <text evidence="1 15 16">Specifically methylates guanosine-37 in various tRNAs.</text>
</comment>
<dbReference type="CDD" id="cd18080">
    <property type="entry name" value="TrmD-like"/>
    <property type="match status" value="1"/>
</dbReference>
<evidence type="ECO:0000256" key="15">
    <source>
        <dbReference type="HAMAP-Rule" id="MF_00605"/>
    </source>
</evidence>
<dbReference type="GO" id="GO:0032259">
    <property type="term" value="P:methylation"/>
    <property type="evidence" value="ECO:0007669"/>
    <property type="project" value="UniProtKB-KW"/>
</dbReference>
<comment type="subcellular location">
    <subcellularLocation>
        <location evidence="2 15 16">Cytoplasm</location>
    </subcellularLocation>
</comment>
<organism evidence="18 19">
    <name type="scientific">Halobacteriovorax vibrionivorans</name>
    <dbReference type="NCBI Taxonomy" id="2152716"/>
    <lineage>
        <taxon>Bacteria</taxon>
        <taxon>Pseudomonadati</taxon>
        <taxon>Bdellovibrionota</taxon>
        <taxon>Bacteriovoracia</taxon>
        <taxon>Bacteriovoracales</taxon>
        <taxon>Halobacteriovoraceae</taxon>
        <taxon>Halobacteriovorax</taxon>
    </lineage>
</organism>
<evidence type="ECO:0000256" key="11">
    <source>
        <dbReference type="ARBA" id="ARBA00022694"/>
    </source>
</evidence>
<gene>
    <name evidence="15 18" type="primary">trmD</name>
    <name evidence="18" type="ORF">DAY19_14985</name>
</gene>
<feature type="binding site" evidence="15">
    <location>
        <begin position="149"/>
        <end position="154"/>
    </location>
    <ligand>
        <name>S-adenosyl-L-methionine</name>
        <dbReference type="ChEBI" id="CHEBI:59789"/>
    </ligand>
</feature>
<evidence type="ECO:0000256" key="8">
    <source>
        <dbReference type="ARBA" id="ARBA00022603"/>
    </source>
</evidence>
<dbReference type="PANTHER" id="PTHR46417:SF1">
    <property type="entry name" value="TRNA (GUANINE-N(1)-)-METHYLTRANSFERASE"/>
    <property type="match status" value="1"/>
</dbReference>
<dbReference type="InterPro" id="IPR016009">
    <property type="entry name" value="tRNA_MeTrfase_TRMD/TRM10"/>
</dbReference>
<evidence type="ECO:0000256" key="6">
    <source>
        <dbReference type="ARBA" id="ARBA00014679"/>
    </source>
</evidence>
<dbReference type="InterPro" id="IPR029026">
    <property type="entry name" value="tRNA_m1G_MTases_N"/>
</dbReference>
<keyword evidence="10 15" id="KW-0949">S-adenosyl-L-methionine</keyword>
<evidence type="ECO:0000256" key="3">
    <source>
        <dbReference type="ARBA" id="ARBA00007630"/>
    </source>
</evidence>
<evidence type="ECO:0000256" key="1">
    <source>
        <dbReference type="ARBA" id="ARBA00002634"/>
    </source>
</evidence>
<evidence type="ECO:0000256" key="13">
    <source>
        <dbReference type="ARBA" id="ARBA00033392"/>
    </source>
</evidence>
<feature type="binding site" evidence="15">
    <location>
        <position position="129"/>
    </location>
    <ligand>
        <name>S-adenosyl-L-methionine</name>
        <dbReference type="ChEBI" id="CHEBI:59789"/>
    </ligand>
</feature>
<evidence type="ECO:0000256" key="7">
    <source>
        <dbReference type="ARBA" id="ARBA00022490"/>
    </source>
</evidence>
<keyword evidence="8 15" id="KW-0489">Methyltransferase</keyword>
<dbReference type="NCBIfam" id="TIGR00088">
    <property type="entry name" value="trmD"/>
    <property type="match status" value="1"/>
</dbReference>
<evidence type="ECO:0000256" key="12">
    <source>
        <dbReference type="ARBA" id="ARBA00029736"/>
    </source>
</evidence>
<evidence type="ECO:0000256" key="10">
    <source>
        <dbReference type="ARBA" id="ARBA00022691"/>
    </source>
</evidence>
<reference evidence="19" key="1">
    <citation type="journal article" date="2019" name="Int. J. Syst. Evol. Microbiol.">
        <title>Halobacteriovorax valvorus sp. nov., a novel prokaryotic predator isolated from coastal seawater of China.</title>
        <authorList>
            <person name="Chen M.-X."/>
        </authorList>
    </citation>
    <scope>NUCLEOTIDE SEQUENCE [LARGE SCALE GENOMIC DNA]</scope>
    <source>
        <strain evidence="19">BL9</strain>
    </source>
</reference>
<evidence type="ECO:0000256" key="14">
    <source>
        <dbReference type="ARBA" id="ARBA00047783"/>
    </source>
</evidence>
<dbReference type="Gene3D" id="3.40.1280.10">
    <property type="match status" value="1"/>
</dbReference>
<feature type="domain" description="tRNA methyltransferase TRMD/TRM10-type" evidence="17">
    <location>
        <begin position="11"/>
        <end position="241"/>
    </location>
</feature>
<dbReference type="PANTHER" id="PTHR46417">
    <property type="entry name" value="TRNA (GUANINE-N(1)-)-METHYLTRANSFERASE"/>
    <property type="match status" value="1"/>
</dbReference>
<evidence type="ECO:0000313" key="18">
    <source>
        <dbReference type="EMBL" id="RZF20463.1"/>
    </source>
</evidence>
<evidence type="ECO:0000256" key="4">
    <source>
        <dbReference type="ARBA" id="ARBA00011738"/>
    </source>
</evidence>
<dbReference type="EMBL" id="QDKL01000004">
    <property type="protein sequence ID" value="RZF20463.1"/>
    <property type="molecule type" value="Genomic_DNA"/>
</dbReference>
<dbReference type="PIRSF" id="PIRSF000386">
    <property type="entry name" value="tRNA_mtase"/>
    <property type="match status" value="1"/>
</dbReference>